<evidence type="ECO:0000256" key="1">
    <source>
        <dbReference type="PROSITE-ProRule" id="PRU00103"/>
    </source>
</evidence>
<organism evidence="4 5">
    <name type="scientific">Emydomyces testavorans</name>
    <dbReference type="NCBI Taxonomy" id="2070801"/>
    <lineage>
        <taxon>Eukaryota</taxon>
        <taxon>Fungi</taxon>
        <taxon>Dikarya</taxon>
        <taxon>Ascomycota</taxon>
        <taxon>Pezizomycotina</taxon>
        <taxon>Eurotiomycetes</taxon>
        <taxon>Eurotiomycetidae</taxon>
        <taxon>Onygenales</taxon>
        <taxon>Nannizziopsiaceae</taxon>
        <taxon>Emydomyces</taxon>
    </lineage>
</organism>
<dbReference type="GO" id="GO:0006281">
    <property type="term" value="P:DNA repair"/>
    <property type="evidence" value="ECO:0007669"/>
    <property type="project" value="UniProtKB-UniRule"/>
</dbReference>
<keyword evidence="2" id="KW-0234">DNA repair</keyword>
<gene>
    <name evidence="4" type="ORF">PRK78_003877</name>
</gene>
<dbReference type="GO" id="GO:0016226">
    <property type="term" value="P:iron-sulfur cluster assembly"/>
    <property type="evidence" value="ECO:0007669"/>
    <property type="project" value="UniProtKB-UniRule"/>
</dbReference>
<comment type="similarity">
    <text evidence="2">Belongs to the MET18/MMS19 family.</text>
</comment>
<keyword evidence="2" id="KW-0227">DNA damage</keyword>
<evidence type="ECO:0000259" key="3">
    <source>
        <dbReference type="Pfam" id="PF14500"/>
    </source>
</evidence>
<dbReference type="GO" id="GO:0005634">
    <property type="term" value="C:nucleus"/>
    <property type="evidence" value="ECO:0007669"/>
    <property type="project" value="UniProtKB-SubCell"/>
</dbReference>
<feature type="domain" description="MMS19 N-terminal" evidence="3">
    <location>
        <begin position="52"/>
        <end position="128"/>
    </location>
</feature>
<dbReference type="PROSITE" id="PS50077">
    <property type="entry name" value="HEAT_REPEAT"/>
    <property type="match status" value="1"/>
</dbReference>
<dbReference type="Pfam" id="PF14500">
    <property type="entry name" value="MMS19_N"/>
    <property type="match status" value="1"/>
</dbReference>
<protein>
    <recommendedName>
        <fullName evidence="2">MMS19 nucleotide excision repair protein</fullName>
    </recommendedName>
</protein>
<dbReference type="Proteomes" id="UP001219355">
    <property type="component" value="Chromosome 2"/>
</dbReference>
<dbReference type="InterPro" id="IPR039920">
    <property type="entry name" value="MMS19"/>
</dbReference>
<evidence type="ECO:0000313" key="4">
    <source>
        <dbReference type="EMBL" id="WEW58409.1"/>
    </source>
</evidence>
<sequence>MGELQEFLIIADNDKEGAIRLAEITAQSNLSELTGNRLVELDTKHTTLISIVQSLREYINDEDASIRGKAVSYLTAVIKALPSNFLSRQQIQVLTTFYCERIEDGGAIAGLQSLQGLGRFDKDLARLIARG</sequence>
<dbReference type="InterPro" id="IPR029240">
    <property type="entry name" value="MMS19_N"/>
</dbReference>
<comment type="subcellular location">
    <subcellularLocation>
        <location evidence="2">Nucleus</location>
    </subcellularLocation>
</comment>
<reference evidence="4" key="1">
    <citation type="submission" date="2023-03" db="EMBL/GenBank/DDBJ databases">
        <title>Emydomyces testavorans Genome Sequence.</title>
        <authorList>
            <person name="Hoyer L."/>
        </authorList>
    </citation>
    <scope>NUCLEOTIDE SEQUENCE</scope>
    <source>
        <strain evidence="4">16-2883</strain>
    </source>
</reference>
<dbReference type="SUPFAM" id="SSF48371">
    <property type="entry name" value="ARM repeat"/>
    <property type="match status" value="1"/>
</dbReference>
<keyword evidence="2" id="KW-0539">Nucleus</keyword>
<dbReference type="PANTHER" id="PTHR12891">
    <property type="entry name" value="DNA REPAIR/TRANSCRIPTION PROTEIN MET18/MMS19"/>
    <property type="match status" value="1"/>
</dbReference>
<dbReference type="GO" id="GO:0097361">
    <property type="term" value="C:cytosolic [4Fe-4S] assembly targeting complex"/>
    <property type="evidence" value="ECO:0007669"/>
    <property type="project" value="UniProtKB-UniRule"/>
</dbReference>
<comment type="function">
    <text evidence="2">Key component of the cytosolic iron-sulfur protein assembly (CIA) complex, a multiprotein complex that mediates the incorporation of iron-sulfur cluster into apoproteins specifically involved in DNA metabolism and genomic integrity. In the CIA complex, MMS19 acts as an adapter between early-acting CIA components and a subset of cellular target iron-sulfur proteins.</text>
</comment>
<dbReference type="InterPro" id="IPR021133">
    <property type="entry name" value="HEAT_type_2"/>
</dbReference>
<proteinExistence type="inferred from homology"/>
<dbReference type="AlphaFoldDB" id="A0AAF0IL09"/>
<name>A0AAF0IL09_9EURO</name>
<keyword evidence="5" id="KW-1185">Reference proteome</keyword>
<dbReference type="PANTHER" id="PTHR12891:SF0">
    <property type="entry name" value="MMS19 NUCLEOTIDE EXCISION REPAIR PROTEIN HOMOLOG"/>
    <property type="match status" value="1"/>
</dbReference>
<accession>A0AAF0IL09</accession>
<evidence type="ECO:0000313" key="5">
    <source>
        <dbReference type="Proteomes" id="UP001219355"/>
    </source>
</evidence>
<evidence type="ECO:0000256" key="2">
    <source>
        <dbReference type="RuleBase" id="RU367072"/>
    </source>
</evidence>
<dbReference type="InterPro" id="IPR016024">
    <property type="entry name" value="ARM-type_fold"/>
</dbReference>
<dbReference type="EMBL" id="CP120628">
    <property type="protein sequence ID" value="WEW58409.1"/>
    <property type="molecule type" value="Genomic_DNA"/>
</dbReference>
<dbReference type="GO" id="GO:0051604">
    <property type="term" value="P:protein maturation"/>
    <property type="evidence" value="ECO:0007669"/>
    <property type="project" value="UniProtKB-UniRule"/>
</dbReference>
<feature type="repeat" description="HEAT" evidence="1">
    <location>
        <begin position="51"/>
        <end position="89"/>
    </location>
</feature>